<dbReference type="PANTHER" id="PTHR33055:SF3">
    <property type="entry name" value="PUTATIVE TRANSPOSASE FOR IS117-RELATED"/>
    <property type="match status" value="1"/>
</dbReference>
<proteinExistence type="predicted"/>
<evidence type="ECO:0000313" key="3">
    <source>
        <dbReference type="Proteomes" id="UP001620262"/>
    </source>
</evidence>
<dbReference type="InterPro" id="IPR003346">
    <property type="entry name" value="Transposase_20"/>
</dbReference>
<dbReference type="Proteomes" id="UP001620262">
    <property type="component" value="Unassembled WGS sequence"/>
</dbReference>
<accession>A0ABW8L114</accession>
<dbReference type="NCBIfam" id="NF033542">
    <property type="entry name" value="transpos_IS110"/>
    <property type="match status" value="1"/>
</dbReference>
<evidence type="ECO:0000313" key="2">
    <source>
        <dbReference type="EMBL" id="MFK3865723.1"/>
    </source>
</evidence>
<sequence>MGNKNDANDAIAEASLRPTVRFIGIKTIEQQDIQSLQRIRELFVKQRTSTLNQARGLLAEYGEVCDKSPIKLMRAIPSILEHPDNELTSITRAFISRLYEHITHLNQQIDEVDTQLNALVSIKADYKRLISIPGIGPIIAATVLASVPDIHSFKNGRQFAAWIGLTPSQHASGDTNRLGKITKRGNNALRKLLIQGARTVLNWCEGKEDNQSKWLQKLKERLHSCKSAVA</sequence>
<dbReference type="RefSeq" id="WP_404676091.1">
    <property type="nucleotide sequence ID" value="NZ_JBJDOT010000028.1"/>
</dbReference>
<feature type="domain" description="Transposase IS116/IS110/IS902 C-terminal" evidence="1">
    <location>
        <begin position="127"/>
        <end position="204"/>
    </location>
</feature>
<dbReference type="Pfam" id="PF02371">
    <property type="entry name" value="Transposase_20"/>
    <property type="match status" value="1"/>
</dbReference>
<name>A0ABW8L114_9GAMM</name>
<organism evidence="2 3">
    <name type="scientific">Pseudoalteromonas rhizosphaerae</name>
    <dbReference type="NCBI Taxonomy" id="2518973"/>
    <lineage>
        <taxon>Bacteria</taxon>
        <taxon>Pseudomonadati</taxon>
        <taxon>Pseudomonadota</taxon>
        <taxon>Gammaproteobacteria</taxon>
        <taxon>Alteromonadales</taxon>
        <taxon>Pseudoalteromonadaceae</taxon>
        <taxon>Pseudoalteromonas</taxon>
    </lineage>
</organism>
<gene>
    <name evidence="2" type="ORF">ACI2JU_17870</name>
</gene>
<keyword evidence="3" id="KW-1185">Reference proteome</keyword>
<protein>
    <submittedName>
        <fullName evidence="2">IS110 family transposase</fullName>
    </submittedName>
</protein>
<dbReference type="PANTHER" id="PTHR33055">
    <property type="entry name" value="TRANSPOSASE FOR INSERTION SEQUENCE ELEMENT IS1111A"/>
    <property type="match status" value="1"/>
</dbReference>
<evidence type="ECO:0000259" key="1">
    <source>
        <dbReference type="Pfam" id="PF02371"/>
    </source>
</evidence>
<comment type="caution">
    <text evidence="2">The sequence shown here is derived from an EMBL/GenBank/DDBJ whole genome shotgun (WGS) entry which is preliminary data.</text>
</comment>
<reference evidence="2 3" key="1">
    <citation type="submission" date="2024-11" db="EMBL/GenBank/DDBJ databases">
        <title>The Natural Products Discovery Center: Release of the First 8490 Sequenced Strains for Exploring Actinobacteria Biosynthetic Diversity.</title>
        <authorList>
            <person name="Kalkreuter E."/>
            <person name="Kautsar S.A."/>
            <person name="Yang D."/>
            <person name="Bader C.D."/>
            <person name="Teijaro C.N."/>
            <person name="Fluegel L."/>
            <person name="Davis C.M."/>
            <person name="Simpson J.R."/>
            <person name="Lauterbach L."/>
            <person name="Steele A.D."/>
            <person name="Gui C."/>
            <person name="Meng S."/>
            <person name="Li G."/>
            <person name="Viehrig K."/>
            <person name="Ye F."/>
            <person name="Su P."/>
            <person name="Kiefer A.F."/>
            <person name="Nichols A."/>
            <person name="Cepeda A.J."/>
            <person name="Yan W."/>
            <person name="Fan B."/>
            <person name="Jiang Y."/>
            <person name="Adhikari A."/>
            <person name="Zheng C.-J."/>
            <person name="Schuster L."/>
            <person name="Cowan T.M."/>
            <person name="Smanski M.J."/>
            <person name="Chevrette M.G."/>
            <person name="De Carvalho L.P.S."/>
            <person name="Shen B."/>
        </authorList>
    </citation>
    <scope>NUCLEOTIDE SEQUENCE [LARGE SCALE GENOMIC DNA]</scope>
    <source>
        <strain evidence="2 3">NPDC078403</strain>
    </source>
</reference>
<dbReference type="InterPro" id="IPR047650">
    <property type="entry name" value="Transpos_IS110"/>
</dbReference>
<dbReference type="EMBL" id="JBJDOT010000028">
    <property type="protein sequence ID" value="MFK3865723.1"/>
    <property type="molecule type" value="Genomic_DNA"/>
</dbReference>
<feature type="non-terminal residue" evidence="2">
    <location>
        <position position="230"/>
    </location>
</feature>